<evidence type="ECO:0000313" key="2">
    <source>
        <dbReference type="WBParaSite" id="SMUV_0000276401-mRNA-1"/>
    </source>
</evidence>
<accession>A0A0N5AEU2</accession>
<dbReference type="Pfam" id="PF16053">
    <property type="entry name" value="MRP-S34"/>
    <property type="match status" value="1"/>
</dbReference>
<proteinExistence type="predicted"/>
<dbReference type="InterPro" id="IPR032053">
    <property type="entry name" value="Ribosomal_mS34"/>
</dbReference>
<dbReference type="PANTHER" id="PTHR28589:SF1">
    <property type="entry name" value="SMALL RIBOSOMAL SUBUNIT PROTEIN MS34"/>
    <property type="match status" value="1"/>
</dbReference>
<protein>
    <submittedName>
        <fullName evidence="2">28S ribosomal protein S34, mitochondrial</fullName>
    </submittedName>
</protein>
<reference evidence="2" key="1">
    <citation type="submission" date="2017-02" db="UniProtKB">
        <authorList>
            <consortium name="WormBaseParasite"/>
        </authorList>
    </citation>
    <scope>IDENTIFICATION</scope>
</reference>
<dbReference type="GO" id="GO:0005739">
    <property type="term" value="C:mitochondrion"/>
    <property type="evidence" value="ECO:0007669"/>
    <property type="project" value="InterPro"/>
</dbReference>
<dbReference type="AlphaFoldDB" id="A0A0N5AEU2"/>
<dbReference type="STRING" id="451379.A0A0N5AEU2"/>
<dbReference type="PANTHER" id="PTHR28589">
    <property type="entry name" value="28S RIBOSOMAL PROTEIN S34, MITOCHONDRIAL"/>
    <property type="match status" value="1"/>
</dbReference>
<evidence type="ECO:0000313" key="1">
    <source>
        <dbReference type="Proteomes" id="UP000046393"/>
    </source>
</evidence>
<keyword evidence="1" id="KW-1185">Reference proteome</keyword>
<sequence length="230" mass="26777">MAKAIRFIGDYDFTAEGKFLWEILTQVRNFGVGRIVTKNEWSRKWPKQPSYIKVIKAQPEMDRWLQRGKIWGEWTFRGRHLGIFEFSSDLNRSDWRLIHKKEEEEFVKCDRPMGEIKLPNSFPLPPLQIYLAKKQAKLKGIENKEVPERASLSICLDPEFSCLKPFIKKVEPKNKSQSIYDEYDPEVLLDLYGAEIPTTVDTWSTGPAVAVHRFLPSVFDSYSEESDGTI</sequence>
<name>A0A0N5AEU2_9BILA</name>
<dbReference type="WBParaSite" id="SMUV_0000276401-mRNA-1">
    <property type="protein sequence ID" value="SMUV_0000276401-mRNA-1"/>
    <property type="gene ID" value="SMUV_0000276401"/>
</dbReference>
<organism evidence="1 2">
    <name type="scientific">Syphacia muris</name>
    <dbReference type="NCBI Taxonomy" id="451379"/>
    <lineage>
        <taxon>Eukaryota</taxon>
        <taxon>Metazoa</taxon>
        <taxon>Ecdysozoa</taxon>
        <taxon>Nematoda</taxon>
        <taxon>Chromadorea</taxon>
        <taxon>Rhabditida</taxon>
        <taxon>Spirurina</taxon>
        <taxon>Oxyuridomorpha</taxon>
        <taxon>Oxyuroidea</taxon>
        <taxon>Oxyuridae</taxon>
        <taxon>Syphacia</taxon>
    </lineage>
</organism>
<dbReference type="GO" id="GO:0003735">
    <property type="term" value="F:structural constituent of ribosome"/>
    <property type="evidence" value="ECO:0007669"/>
    <property type="project" value="InterPro"/>
</dbReference>
<dbReference type="Proteomes" id="UP000046393">
    <property type="component" value="Unplaced"/>
</dbReference>